<feature type="transmembrane region" description="Helical" evidence="1">
    <location>
        <begin position="107"/>
        <end position="129"/>
    </location>
</feature>
<keyword evidence="1" id="KW-1133">Transmembrane helix</keyword>
<evidence type="ECO:0000313" key="4">
    <source>
        <dbReference type="Proteomes" id="UP000525923"/>
    </source>
</evidence>
<organism evidence="3 4">
    <name type="scientific">Planococcus koreensis</name>
    <dbReference type="NCBI Taxonomy" id="112331"/>
    <lineage>
        <taxon>Bacteria</taxon>
        <taxon>Bacillati</taxon>
        <taxon>Bacillota</taxon>
        <taxon>Bacilli</taxon>
        <taxon>Bacillales</taxon>
        <taxon>Caryophanaceae</taxon>
        <taxon>Planococcus</taxon>
    </lineage>
</organism>
<evidence type="ECO:0000256" key="1">
    <source>
        <dbReference type="SAM" id="Phobius"/>
    </source>
</evidence>
<keyword evidence="4" id="KW-1185">Reference proteome</keyword>
<dbReference type="RefSeq" id="WP_135504422.1">
    <property type="nucleotide sequence ID" value="NZ_JACHHE010000003.1"/>
</dbReference>
<dbReference type="InterPro" id="IPR019251">
    <property type="entry name" value="DUF2231_TM"/>
</dbReference>
<dbReference type="EMBL" id="JACHHE010000003">
    <property type="protein sequence ID" value="MBB5180022.1"/>
    <property type="molecule type" value="Genomic_DNA"/>
</dbReference>
<keyword evidence="1" id="KW-0812">Transmembrane</keyword>
<feature type="transmembrane region" description="Helical" evidence="1">
    <location>
        <begin position="40"/>
        <end position="57"/>
    </location>
</feature>
<feature type="transmembrane region" description="Helical" evidence="1">
    <location>
        <begin position="82"/>
        <end position="100"/>
    </location>
</feature>
<evidence type="ECO:0000313" key="3">
    <source>
        <dbReference type="EMBL" id="MBB5180022.1"/>
    </source>
</evidence>
<proteinExistence type="predicted"/>
<sequence>MFTTPLHPILVHFPIALISLGIVTQFLALWKKDFFNKVTFLLLSTGFVMGIFSYLSGEAAEEFAENRWGEGIETYLEPHETYALATLIIIGVVLALKVLAHYKKIPFVLPIVLILCIAGGTTLTLTGHYGGKMVYEQDPTNVQINDGD</sequence>
<gene>
    <name evidence="3" type="ORF">HNQ44_001446</name>
</gene>
<reference evidence="3 4" key="1">
    <citation type="submission" date="2020-08" db="EMBL/GenBank/DDBJ databases">
        <title>Genomic Encyclopedia of Type Strains, Phase IV (KMG-IV): sequencing the most valuable type-strain genomes for metagenomic binning, comparative biology and taxonomic classification.</title>
        <authorList>
            <person name="Goeker M."/>
        </authorList>
    </citation>
    <scope>NUCLEOTIDE SEQUENCE [LARGE SCALE GENOMIC DNA]</scope>
    <source>
        <strain evidence="3 4">DSM 15895</strain>
    </source>
</reference>
<accession>A0A7W8FUP7</accession>
<dbReference type="Pfam" id="PF09990">
    <property type="entry name" value="DUF2231"/>
    <property type="match status" value="1"/>
</dbReference>
<feature type="transmembrane region" description="Helical" evidence="1">
    <location>
        <begin position="6"/>
        <end position="28"/>
    </location>
</feature>
<feature type="domain" description="DUF2231" evidence="2">
    <location>
        <begin position="4"/>
        <end position="137"/>
    </location>
</feature>
<dbReference type="Proteomes" id="UP000525923">
    <property type="component" value="Unassembled WGS sequence"/>
</dbReference>
<protein>
    <submittedName>
        <fullName evidence="3">Putative membrane protein</fullName>
    </submittedName>
</protein>
<name>A0A7W8FUP7_9BACL</name>
<comment type="caution">
    <text evidence="3">The sequence shown here is derived from an EMBL/GenBank/DDBJ whole genome shotgun (WGS) entry which is preliminary data.</text>
</comment>
<dbReference type="OrthoDB" id="2873672at2"/>
<dbReference type="AlphaFoldDB" id="A0A7W8FUP7"/>
<evidence type="ECO:0000259" key="2">
    <source>
        <dbReference type="Pfam" id="PF09990"/>
    </source>
</evidence>
<keyword evidence="1" id="KW-0472">Membrane</keyword>